<dbReference type="EMBL" id="LT635764">
    <property type="protein sequence ID" value="SGZ48175.1"/>
    <property type="molecule type" value="Genomic_DNA"/>
</dbReference>
<dbReference type="Proteomes" id="UP000182259">
    <property type="component" value="Chromosome I"/>
</dbReference>
<comment type="caution">
    <text evidence="5">Lacks conserved residue(s) required for the propagation of feature annotation.</text>
</comment>
<organism evidence="9 10">
    <name type="scientific">Sungouiella intermedia</name>
    <dbReference type="NCBI Taxonomy" id="45354"/>
    <lineage>
        <taxon>Eukaryota</taxon>
        <taxon>Fungi</taxon>
        <taxon>Dikarya</taxon>
        <taxon>Ascomycota</taxon>
        <taxon>Saccharomycotina</taxon>
        <taxon>Pichiomycetes</taxon>
        <taxon>Metschnikowiaceae</taxon>
        <taxon>Sungouiella</taxon>
    </lineage>
</organism>
<feature type="domain" description="CFEM" evidence="8">
    <location>
        <begin position="24"/>
        <end position="132"/>
    </location>
</feature>
<keyword evidence="3 7" id="KW-0732">Signal</keyword>
<feature type="chain" id="PRO_5013289908" evidence="7">
    <location>
        <begin position="19"/>
        <end position="580"/>
    </location>
</feature>
<evidence type="ECO:0000256" key="6">
    <source>
        <dbReference type="SAM" id="MobiDB-lite"/>
    </source>
</evidence>
<evidence type="ECO:0000256" key="7">
    <source>
        <dbReference type="SAM" id="SignalP"/>
    </source>
</evidence>
<dbReference type="Pfam" id="PF05730">
    <property type="entry name" value="CFEM"/>
    <property type="match status" value="2"/>
</dbReference>
<keyword evidence="4 5" id="KW-1015">Disulfide bond</keyword>
<evidence type="ECO:0000259" key="8">
    <source>
        <dbReference type="PROSITE" id="PS52012"/>
    </source>
</evidence>
<feature type="region of interest" description="Disordered" evidence="6">
    <location>
        <begin position="140"/>
        <end position="185"/>
    </location>
</feature>
<feature type="signal peptide" evidence="7">
    <location>
        <begin position="1"/>
        <end position="18"/>
    </location>
</feature>
<dbReference type="InterPro" id="IPR008427">
    <property type="entry name" value="Extracellular_membr_CFEM_dom"/>
</dbReference>
<feature type="domain" description="CFEM" evidence="8">
    <location>
        <begin position="179"/>
        <end position="287"/>
    </location>
</feature>
<evidence type="ECO:0000256" key="5">
    <source>
        <dbReference type="PROSITE-ProRule" id="PRU01356"/>
    </source>
</evidence>
<dbReference type="AlphaFoldDB" id="A0A1L0D7K4"/>
<keyword evidence="2" id="KW-0964">Secreted</keyword>
<evidence type="ECO:0000313" key="9">
    <source>
        <dbReference type="EMBL" id="SGZ48175.1"/>
    </source>
</evidence>
<evidence type="ECO:0000256" key="3">
    <source>
        <dbReference type="ARBA" id="ARBA00022729"/>
    </source>
</evidence>
<gene>
    <name evidence="9" type="ORF">SAMEA4029009_CIC11G00000001863</name>
</gene>
<sequence length="580" mass="58703">MFIKKLITLASLAVFAAAASSDESSSSSRLVLPRTATINGFADPIYDRLPACAKDCVDQPVSFCPYWEPGCLCVTNFANLVAQCYVTSCIGDDIVLAVSLANSVCAWVGVPSPAFKVAASYSTLFDELATAVPSSSVEVIPTDAPTSSEAVSSSPAITSEAESAPESSSPATTADESSSSSSSRLVLPRTATINGFADPIYDRLPECAKECVDQPVSFCPYWEPGCLCVTNFANLVAQCYVESCVGNDIVVAVSLANSVCAWVGVPTPYFRVAASYSTLFDELATAVPSSSAEVTSSAEITSSAEVISSAEVTSSVEVDSSAQASGASSGAESASAGADSSSAAESVYSTSASGVASSDASDAASSGAASEEVSGSVYSTSAYTVGTSSASSNTSKTVVDDLTVVVTDQTTKIVTVCTKCKTLTGPLTTYTTVEKGLTITVTTDCDTDVSYTTYTTVVKGVTTTVTAECDYTTYTTVEGGKTTTVTSAVVKTSGEKHATAEEDVTLYTTLYTTVVGGKTTVVTSTIAGHATSKGASAVATASAAPSAAPAVTTIGENNAGLTSPRSVVMGLALLVAGLAI</sequence>
<comment type="subcellular location">
    <subcellularLocation>
        <location evidence="1">Secreted</location>
    </subcellularLocation>
</comment>
<reference evidence="9 10" key="1">
    <citation type="submission" date="2016-10" db="EMBL/GenBank/DDBJ databases">
        <authorList>
            <person name="de Groot N.N."/>
        </authorList>
    </citation>
    <scope>NUCLEOTIDE SEQUENCE [LARGE SCALE GENOMIC DNA]</scope>
    <source>
        <strain evidence="9 10">PYCC 4715</strain>
    </source>
</reference>
<proteinExistence type="predicted"/>
<dbReference type="PROSITE" id="PS52012">
    <property type="entry name" value="CFEM"/>
    <property type="match status" value="2"/>
</dbReference>
<accession>A0A1L0D7K4</accession>
<dbReference type="GO" id="GO:0005576">
    <property type="term" value="C:extracellular region"/>
    <property type="evidence" value="ECO:0007669"/>
    <property type="project" value="UniProtKB-SubCell"/>
</dbReference>
<evidence type="ECO:0000313" key="10">
    <source>
        <dbReference type="Proteomes" id="UP000182259"/>
    </source>
</evidence>
<evidence type="ECO:0000256" key="2">
    <source>
        <dbReference type="ARBA" id="ARBA00022525"/>
    </source>
</evidence>
<feature type="disulfide bond" evidence="5">
    <location>
        <begin position="64"/>
        <end position="71"/>
    </location>
</feature>
<dbReference type="SMART" id="SM00747">
    <property type="entry name" value="CFEM"/>
    <property type="match status" value="2"/>
</dbReference>
<evidence type="ECO:0000256" key="4">
    <source>
        <dbReference type="ARBA" id="ARBA00023157"/>
    </source>
</evidence>
<name>A0A1L0D7K4_9ASCO</name>
<feature type="disulfide bond" evidence="5">
    <location>
        <begin position="219"/>
        <end position="226"/>
    </location>
</feature>
<evidence type="ECO:0000256" key="1">
    <source>
        <dbReference type="ARBA" id="ARBA00004613"/>
    </source>
</evidence>
<protein>
    <submittedName>
        <fullName evidence="9">CIC11C00000001863</fullName>
    </submittedName>
</protein>
<feature type="compositionally biased region" description="Low complexity" evidence="6">
    <location>
        <begin position="152"/>
        <end position="183"/>
    </location>
</feature>